<dbReference type="Gene3D" id="3.40.50.720">
    <property type="entry name" value="NAD(P)-binding Rossmann-like Domain"/>
    <property type="match status" value="1"/>
</dbReference>
<dbReference type="AlphaFoldDB" id="A0A6B0GGM4"/>
<dbReference type="EMBL" id="WSZK01000012">
    <property type="protein sequence ID" value="MWG33884.1"/>
    <property type="molecule type" value="Genomic_DNA"/>
</dbReference>
<evidence type="ECO:0000256" key="1">
    <source>
        <dbReference type="ARBA" id="ARBA00023002"/>
    </source>
</evidence>
<protein>
    <submittedName>
        <fullName evidence="4">NADP oxidoreductase</fullName>
    </submittedName>
</protein>
<feature type="domain" description="Pyrroline-5-carboxylate reductase catalytic N-terminal" evidence="3">
    <location>
        <begin position="3"/>
        <end position="91"/>
    </location>
</feature>
<accession>A0A6B0GGM4</accession>
<dbReference type="InterPro" id="IPR028939">
    <property type="entry name" value="P5C_Rdtase_cat_N"/>
</dbReference>
<dbReference type="InterPro" id="IPR051267">
    <property type="entry name" value="STEAP_metalloreductase"/>
</dbReference>
<evidence type="ECO:0000313" key="5">
    <source>
        <dbReference type="Proteomes" id="UP000451471"/>
    </source>
</evidence>
<dbReference type="RefSeq" id="WP_158203607.1">
    <property type="nucleotide sequence ID" value="NZ_WSZK01000012.1"/>
</dbReference>
<dbReference type="Proteomes" id="UP000451471">
    <property type="component" value="Unassembled WGS sequence"/>
</dbReference>
<sequence length="209" mass="21962">MDIGIVGAGNIGTTLAGLFTDAGHGVILSDPRGPQSLESTVEDLGPRAHAGDVEEAVRLGSVVVLALPFRNRESLPSGDLFAGKVVVDATTPDGDSAEMLDLPRTSSEYIAEQVPGARVVKTFDTMHWESLREAAGRDGEDRLALFLAGDDPRAKATVAGLVEDVGFAPVDTGTLVEGGRRQRPGTDLYDDPLTEAEARDRLSSVEPSP</sequence>
<feature type="region of interest" description="Disordered" evidence="2">
    <location>
        <begin position="176"/>
        <end position="209"/>
    </location>
</feature>
<evidence type="ECO:0000256" key="2">
    <source>
        <dbReference type="SAM" id="MobiDB-lite"/>
    </source>
</evidence>
<dbReference type="SUPFAM" id="SSF51735">
    <property type="entry name" value="NAD(P)-binding Rossmann-fold domains"/>
    <property type="match status" value="1"/>
</dbReference>
<dbReference type="Pfam" id="PF03807">
    <property type="entry name" value="F420_oxidored"/>
    <property type="match status" value="1"/>
</dbReference>
<organism evidence="4 5">
    <name type="scientific">Halomarina oriensis</name>
    <dbReference type="NCBI Taxonomy" id="671145"/>
    <lineage>
        <taxon>Archaea</taxon>
        <taxon>Methanobacteriati</taxon>
        <taxon>Methanobacteriota</taxon>
        <taxon>Stenosarchaea group</taxon>
        <taxon>Halobacteria</taxon>
        <taxon>Halobacteriales</taxon>
        <taxon>Natronomonadaceae</taxon>
        <taxon>Halomarina</taxon>
    </lineage>
</organism>
<gene>
    <name evidence="4" type="ORF">GQS65_05135</name>
</gene>
<evidence type="ECO:0000313" key="4">
    <source>
        <dbReference type="EMBL" id="MWG33884.1"/>
    </source>
</evidence>
<name>A0A6B0GGM4_9EURY</name>
<comment type="caution">
    <text evidence="4">The sequence shown here is derived from an EMBL/GenBank/DDBJ whole genome shotgun (WGS) entry which is preliminary data.</text>
</comment>
<evidence type="ECO:0000259" key="3">
    <source>
        <dbReference type="Pfam" id="PF03807"/>
    </source>
</evidence>
<keyword evidence="1" id="KW-0560">Oxidoreductase</keyword>
<dbReference type="InterPro" id="IPR036291">
    <property type="entry name" value="NAD(P)-bd_dom_sf"/>
</dbReference>
<dbReference type="OrthoDB" id="8635at2157"/>
<proteinExistence type="predicted"/>
<dbReference type="GO" id="GO:0016491">
    <property type="term" value="F:oxidoreductase activity"/>
    <property type="evidence" value="ECO:0007669"/>
    <property type="project" value="UniProtKB-KW"/>
</dbReference>
<keyword evidence="5" id="KW-1185">Reference proteome</keyword>
<reference evidence="4 5" key="1">
    <citation type="submission" date="2019-12" db="EMBL/GenBank/DDBJ databases">
        <title>Halocatena pleomorpha gen. nov. sp. nov., an extremely halophilic archaeon of family Halobacteriaceae isolated from saltpan soil.</title>
        <authorList>
            <person name="Pal Y."/>
            <person name="Verma A."/>
            <person name="Krishnamurthi S."/>
            <person name="Kumar P."/>
        </authorList>
    </citation>
    <scope>NUCLEOTIDE SEQUENCE [LARGE SCALE GENOMIC DNA]</scope>
    <source>
        <strain evidence="4 5">JCM 16495</strain>
    </source>
</reference>
<dbReference type="PANTHER" id="PTHR14239">
    <property type="entry name" value="DUDULIN-RELATED"/>
    <property type="match status" value="1"/>
</dbReference>
<dbReference type="PANTHER" id="PTHR14239:SF10">
    <property type="entry name" value="REDUCTASE"/>
    <property type="match status" value="1"/>
</dbReference>